<organism evidence="10 11">
    <name type="scientific">Turicibacter bilis</name>
    <dbReference type="NCBI Taxonomy" id="2735723"/>
    <lineage>
        <taxon>Bacteria</taxon>
        <taxon>Bacillati</taxon>
        <taxon>Bacillota</taxon>
        <taxon>Erysipelotrichia</taxon>
        <taxon>Erysipelotrichales</taxon>
        <taxon>Turicibacteraceae</taxon>
        <taxon>Turicibacter</taxon>
    </lineage>
</organism>
<dbReference type="GO" id="GO:0004713">
    <property type="term" value="F:protein tyrosine kinase activity"/>
    <property type="evidence" value="ECO:0007669"/>
    <property type="project" value="TreeGrafter"/>
</dbReference>
<evidence type="ECO:0000256" key="4">
    <source>
        <dbReference type="ARBA" id="ARBA00022692"/>
    </source>
</evidence>
<evidence type="ECO:0000256" key="1">
    <source>
        <dbReference type="ARBA" id="ARBA00004651"/>
    </source>
</evidence>
<evidence type="ECO:0000256" key="2">
    <source>
        <dbReference type="ARBA" id="ARBA00006683"/>
    </source>
</evidence>
<dbReference type="EMBL" id="CP071250">
    <property type="protein sequence ID" value="UUF08354.1"/>
    <property type="molecule type" value="Genomic_DNA"/>
</dbReference>
<dbReference type="RefSeq" id="WP_212724091.1">
    <property type="nucleotide sequence ID" value="NZ_CP071250.1"/>
</dbReference>
<dbReference type="Pfam" id="PF13807">
    <property type="entry name" value="GNVR"/>
    <property type="match status" value="1"/>
</dbReference>
<dbReference type="Pfam" id="PF02706">
    <property type="entry name" value="Wzz"/>
    <property type="match status" value="1"/>
</dbReference>
<evidence type="ECO:0000259" key="9">
    <source>
        <dbReference type="Pfam" id="PF13807"/>
    </source>
</evidence>
<feature type="transmembrane region" description="Helical" evidence="7">
    <location>
        <begin position="175"/>
        <end position="196"/>
    </location>
</feature>
<dbReference type="GO" id="GO:0005886">
    <property type="term" value="C:plasma membrane"/>
    <property type="evidence" value="ECO:0007669"/>
    <property type="project" value="UniProtKB-SubCell"/>
</dbReference>
<feature type="domain" description="Polysaccharide chain length determinant N-terminal" evidence="8">
    <location>
        <begin position="7"/>
        <end position="97"/>
    </location>
</feature>
<accession>A0A9Q9FIM5</accession>
<dbReference type="PANTHER" id="PTHR32309:SF13">
    <property type="entry name" value="FERRIC ENTEROBACTIN TRANSPORT PROTEIN FEPE"/>
    <property type="match status" value="1"/>
</dbReference>
<evidence type="ECO:0000313" key="10">
    <source>
        <dbReference type="EMBL" id="UUF08354.1"/>
    </source>
</evidence>
<dbReference type="InterPro" id="IPR032807">
    <property type="entry name" value="GNVR"/>
</dbReference>
<comment type="subcellular location">
    <subcellularLocation>
        <location evidence="1">Cell membrane</location>
        <topology evidence="1">Multi-pass membrane protein</topology>
    </subcellularLocation>
</comment>
<dbReference type="InterPro" id="IPR050445">
    <property type="entry name" value="Bact_polysacc_biosynth/exp"/>
</dbReference>
<dbReference type="InterPro" id="IPR003856">
    <property type="entry name" value="LPS_length_determ_N"/>
</dbReference>
<keyword evidence="6 7" id="KW-0472">Membrane</keyword>
<evidence type="ECO:0000256" key="7">
    <source>
        <dbReference type="SAM" id="Phobius"/>
    </source>
</evidence>
<dbReference type="AlphaFoldDB" id="A0A9Q9FIM5"/>
<comment type="similarity">
    <text evidence="2">Belongs to the CpsC/CapA family.</text>
</comment>
<evidence type="ECO:0000259" key="8">
    <source>
        <dbReference type="Pfam" id="PF02706"/>
    </source>
</evidence>
<protein>
    <submittedName>
        <fullName evidence="10">Chain-length determining protein</fullName>
    </submittedName>
</protein>
<evidence type="ECO:0000256" key="3">
    <source>
        <dbReference type="ARBA" id="ARBA00022475"/>
    </source>
</evidence>
<feature type="transmembrane region" description="Helical" evidence="7">
    <location>
        <begin position="21"/>
        <end position="43"/>
    </location>
</feature>
<evidence type="ECO:0000256" key="6">
    <source>
        <dbReference type="ARBA" id="ARBA00023136"/>
    </source>
</evidence>
<keyword evidence="5 7" id="KW-1133">Transmembrane helix</keyword>
<evidence type="ECO:0000313" key="11">
    <source>
        <dbReference type="Proteomes" id="UP001058072"/>
    </source>
</evidence>
<proteinExistence type="inferred from homology"/>
<name>A0A9Q9FIM5_9FIRM</name>
<dbReference type="PANTHER" id="PTHR32309">
    <property type="entry name" value="TYROSINE-PROTEIN KINASE"/>
    <property type="match status" value="1"/>
</dbReference>
<keyword evidence="4 7" id="KW-0812">Transmembrane</keyword>
<sequence>MKNTEYEIDLKEIFHMLQKRWMLITGITLSALIISAIVSFFILTPIYEASTTMIVNYKQNQESVMTYNDLQTSQKLVATYTEIIKSERILDEVINKLNLELSSKELINKITVSQVGQTEILKLTVKDADAELATLIANTISKVFQEDIGQMMEVDNVSTVDIAKVPQDPTSPNKMMNIAIAGVLGLVISVGLVFVLEFLDRTYKTPTDVERHLGLPLIGAIPDMLLEQGK</sequence>
<reference evidence="10" key="1">
    <citation type="submission" date="2021-03" db="EMBL/GenBank/DDBJ databases">
        <title>Comparative Genomics and Metabolomics in the genus Turicibacter.</title>
        <authorList>
            <person name="Maki J."/>
            <person name="Looft T."/>
        </authorList>
    </citation>
    <scope>NUCLEOTIDE SEQUENCE</scope>
    <source>
        <strain evidence="10">ISU324</strain>
    </source>
</reference>
<feature type="domain" description="Tyrosine-protein kinase G-rich" evidence="9">
    <location>
        <begin position="128"/>
        <end position="196"/>
    </location>
</feature>
<evidence type="ECO:0000256" key="5">
    <source>
        <dbReference type="ARBA" id="ARBA00022989"/>
    </source>
</evidence>
<keyword evidence="3" id="KW-1003">Cell membrane</keyword>
<dbReference type="Proteomes" id="UP001058072">
    <property type="component" value="Chromosome"/>
</dbReference>
<gene>
    <name evidence="10" type="ORF">J0J70_12405</name>
</gene>